<evidence type="ECO:0000313" key="2">
    <source>
        <dbReference type="Proteomes" id="UP000607197"/>
    </source>
</evidence>
<reference evidence="1" key="1">
    <citation type="journal article" date="2014" name="Int. J. Syst. Evol. Microbiol.">
        <title>Complete genome sequence of Corynebacterium casei LMG S-19264T (=DSM 44701T), isolated from a smear-ripened cheese.</title>
        <authorList>
            <consortium name="US DOE Joint Genome Institute (JGI-PGF)"/>
            <person name="Walter F."/>
            <person name="Albersmeier A."/>
            <person name="Kalinowski J."/>
            <person name="Ruckert C."/>
        </authorList>
    </citation>
    <scope>NUCLEOTIDE SEQUENCE</scope>
    <source>
        <strain evidence="1">JCM 19596</strain>
    </source>
</reference>
<evidence type="ECO:0000313" key="1">
    <source>
        <dbReference type="EMBL" id="GGL65314.1"/>
    </source>
</evidence>
<reference evidence="1" key="2">
    <citation type="submission" date="2020-09" db="EMBL/GenBank/DDBJ databases">
        <authorList>
            <person name="Sun Q."/>
            <person name="Ohkuma M."/>
        </authorList>
    </citation>
    <scope>NUCLEOTIDE SEQUENCE</scope>
    <source>
        <strain evidence="1">JCM 19596</strain>
    </source>
</reference>
<proteinExistence type="predicted"/>
<dbReference type="AlphaFoldDB" id="A0A830FKI3"/>
<sequence>MLGVIDEEHGVGDVVFLTKLPQKLLRQYCRSRRKQPNMEEFVRFGIDGGYSQNCCPLIRITVSSNAM</sequence>
<gene>
    <name evidence="1" type="ORF">GCM10009039_23970</name>
</gene>
<name>A0A830FKI3_9EURY</name>
<accession>A0A830FKI3</accession>
<dbReference type="EMBL" id="BMPG01000003">
    <property type="protein sequence ID" value="GGL65314.1"/>
    <property type="molecule type" value="Genomic_DNA"/>
</dbReference>
<comment type="caution">
    <text evidence="1">The sequence shown here is derived from an EMBL/GenBank/DDBJ whole genome shotgun (WGS) entry which is preliminary data.</text>
</comment>
<protein>
    <submittedName>
        <fullName evidence="1">Uncharacterized protein</fullName>
    </submittedName>
</protein>
<organism evidence="1 2">
    <name type="scientific">Halocalculus aciditolerans</name>
    <dbReference type="NCBI Taxonomy" id="1383812"/>
    <lineage>
        <taxon>Archaea</taxon>
        <taxon>Methanobacteriati</taxon>
        <taxon>Methanobacteriota</taxon>
        <taxon>Stenosarchaea group</taxon>
        <taxon>Halobacteria</taxon>
        <taxon>Halobacteriales</taxon>
        <taxon>Halobacteriaceae</taxon>
        <taxon>Halocalculus</taxon>
    </lineage>
</organism>
<dbReference type="Proteomes" id="UP000607197">
    <property type="component" value="Unassembled WGS sequence"/>
</dbReference>
<keyword evidence="2" id="KW-1185">Reference proteome</keyword>